<proteinExistence type="predicted"/>
<feature type="transmembrane region" description="Helical" evidence="1">
    <location>
        <begin position="6"/>
        <end position="25"/>
    </location>
</feature>
<feature type="transmembrane region" description="Helical" evidence="1">
    <location>
        <begin position="80"/>
        <end position="96"/>
    </location>
</feature>
<name>A0A0F5YLA4_9CYAN</name>
<keyword evidence="1" id="KW-0472">Membrane</keyword>
<keyword evidence="1" id="KW-1133">Transmembrane helix</keyword>
<accession>A0A0F5YLA4</accession>
<keyword evidence="1" id="KW-0812">Transmembrane</keyword>
<dbReference type="OrthoDB" id="462178at2"/>
<reference evidence="2 3" key="1">
    <citation type="submission" date="2015-06" db="EMBL/GenBank/DDBJ databases">
        <title>Draft genome assembly of filamentous brackish cyanobacterium Limnoraphis robusta strain CS-951.</title>
        <authorList>
            <person name="Willis A."/>
            <person name="Parks M."/>
            <person name="Burford M.A."/>
        </authorList>
    </citation>
    <scope>NUCLEOTIDE SEQUENCE [LARGE SCALE GENOMIC DNA]</scope>
    <source>
        <strain evidence="2 3">CS-951</strain>
    </source>
</reference>
<feature type="transmembrane region" description="Helical" evidence="1">
    <location>
        <begin position="37"/>
        <end position="60"/>
    </location>
</feature>
<dbReference type="RefSeq" id="WP_046276830.1">
    <property type="nucleotide sequence ID" value="NZ_LATL02000068.1"/>
</dbReference>
<protein>
    <submittedName>
        <fullName evidence="2">Uncharacterized protein</fullName>
    </submittedName>
</protein>
<dbReference type="EMBL" id="LATL02000068">
    <property type="protein sequence ID" value="KKD39661.1"/>
    <property type="molecule type" value="Genomic_DNA"/>
</dbReference>
<organism evidence="2 3">
    <name type="scientific">Limnoraphis robusta CS-951</name>
    <dbReference type="NCBI Taxonomy" id="1637645"/>
    <lineage>
        <taxon>Bacteria</taxon>
        <taxon>Bacillati</taxon>
        <taxon>Cyanobacteriota</taxon>
        <taxon>Cyanophyceae</taxon>
        <taxon>Oscillatoriophycideae</taxon>
        <taxon>Oscillatoriales</taxon>
        <taxon>Sirenicapillariaceae</taxon>
        <taxon>Limnoraphis</taxon>
    </lineage>
</organism>
<sequence length="117" mass="13395">MSNSVIVLFWVVIFMITIPWLVKILTGRKEEAFSEIIFLFIGLLTLWFVGGAIAFVSVQLDLIFQTWFAQVQLSETQKQLIQGAALIVAAVLVLNIEKIWARLKRLFSQILTRVKKD</sequence>
<dbReference type="Proteomes" id="UP000033607">
    <property type="component" value="Unassembled WGS sequence"/>
</dbReference>
<evidence type="ECO:0000256" key="1">
    <source>
        <dbReference type="SAM" id="Phobius"/>
    </source>
</evidence>
<dbReference type="AlphaFoldDB" id="A0A0F5YLA4"/>
<comment type="caution">
    <text evidence="2">The sequence shown here is derived from an EMBL/GenBank/DDBJ whole genome shotgun (WGS) entry which is preliminary data.</text>
</comment>
<gene>
    <name evidence="2" type="ORF">WN50_02015</name>
</gene>
<evidence type="ECO:0000313" key="2">
    <source>
        <dbReference type="EMBL" id="KKD39661.1"/>
    </source>
</evidence>
<evidence type="ECO:0000313" key="3">
    <source>
        <dbReference type="Proteomes" id="UP000033607"/>
    </source>
</evidence>